<proteinExistence type="predicted"/>
<dbReference type="Gene3D" id="4.10.1000.10">
    <property type="entry name" value="Zinc finger, CCCH-type"/>
    <property type="match status" value="2"/>
</dbReference>
<dbReference type="Proteomes" id="UP000479710">
    <property type="component" value="Unassembled WGS sequence"/>
</dbReference>
<accession>A0A6G1CYS9</accession>
<feature type="domain" description="C3H1-type" evidence="7">
    <location>
        <begin position="467"/>
        <end position="494"/>
    </location>
</feature>
<feature type="region of interest" description="Disordered" evidence="6">
    <location>
        <begin position="1"/>
        <end position="95"/>
    </location>
</feature>
<dbReference type="InterPro" id="IPR000571">
    <property type="entry name" value="Znf_CCCH"/>
</dbReference>
<feature type="region of interest" description="Disordered" evidence="6">
    <location>
        <begin position="295"/>
        <end position="413"/>
    </location>
</feature>
<keyword evidence="3 5" id="KW-0862">Zinc</keyword>
<keyword evidence="9" id="KW-1185">Reference proteome</keyword>
<gene>
    <name evidence="8" type="ORF">E2562_007386</name>
</gene>
<dbReference type="SMART" id="SM00356">
    <property type="entry name" value="ZnF_C3H1"/>
    <property type="match status" value="2"/>
</dbReference>
<comment type="caution">
    <text evidence="8">The sequence shown here is derived from an EMBL/GenBank/DDBJ whole genome shotgun (WGS) entry which is preliminary data.</text>
</comment>
<feature type="compositionally biased region" description="Low complexity" evidence="6">
    <location>
        <begin position="396"/>
        <end position="413"/>
    </location>
</feature>
<keyword evidence="2 5" id="KW-0863">Zinc-finger</keyword>
<dbReference type="PROSITE" id="PS50103">
    <property type="entry name" value="ZF_C3H1"/>
    <property type="match status" value="2"/>
</dbReference>
<dbReference type="EMBL" id="SPHZ02000007">
    <property type="protein sequence ID" value="KAF0905598.1"/>
    <property type="molecule type" value="Genomic_DNA"/>
</dbReference>
<dbReference type="OrthoDB" id="410307at2759"/>
<evidence type="ECO:0000256" key="5">
    <source>
        <dbReference type="PROSITE-ProRule" id="PRU00723"/>
    </source>
</evidence>
<feature type="compositionally biased region" description="Basic and acidic residues" evidence="6">
    <location>
        <begin position="173"/>
        <end position="182"/>
    </location>
</feature>
<dbReference type="AlphaFoldDB" id="A0A6G1CYS9"/>
<dbReference type="GO" id="GO:0008270">
    <property type="term" value="F:zinc ion binding"/>
    <property type="evidence" value="ECO:0007669"/>
    <property type="project" value="UniProtKB-KW"/>
</dbReference>
<dbReference type="Pfam" id="PF14608">
    <property type="entry name" value="zf-CCCH_2"/>
    <property type="match status" value="1"/>
</dbReference>
<name>A0A6G1CYS9_9ORYZ</name>
<organism evidence="8 9">
    <name type="scientific">Oryza meyeriana var. granulata</name>
    <dbReference type="NCBI Taxonomy" id="110450"/>
    <lineage>
        <taxon>Eukaryota</taxon>
        <taxon>Viridiplantae</taxon>
        <taxon>Streptophyta</taxon>
        <taxon>Embryophyta</taxon>
        <taxon>Tracheophyta</taxon>
        <taxon>Spermatophyta</taxon>
        <taxon>Magnoliopsida</taxon>
        <taxon>Liliopsida</taxon>
        <taxon>Poales</taxon>
        <taxon>Poaceae</taxon>
        <taxon>BOP clade</taxon>
        <taxon>Oryzoideae</taxon>
        <taxon>Oryzeae</taxon>
        <taxon>Oryzinae</taxon>
        <taxon>Oryza</taxon>
        <taxon>Oryza meyeriana</taxon>
    </lineage>
</organism>
<sequence>MADPNSHRRLPSHGRDPGGATPSRTASAINGVTDGEEEGSGVRDIGFVPGSHENVFPGGQLAQEELSTDLNLTSGSDGDAKINSSQSSADSDKFEYSPFPIASQYEYSPFPYGGAFSSQSSPDSDKWNDVWLQRAMEALNQHNRAMEAQKQHHRAMGVRPSARSHAATATGAEHTRVARDVDPSNTGGGATSHTSIGGSGRGVSYASSSTSADQQRGSDADGLTRAQMVRSSTTSGNPNVSRRPDTIGSHRAATATSGADRDQHVGEVNKFNSPPPPVCTSSRHRAVPAAAAFTSIGGSGRGVSYDDADPASTSSSFTSSSVKESTTPIRRSSTTSGTVNPNVSRRPVTNGSDRAATDTTEADQAQAQRRRERYEADFPTLADSTKSRNSAPPAPAVVHAAPSSSSSTADAGGAMDSSLIATSIGDGKTVLCKYWRDGTRTTCYSGDTCKFAHGDEELRVVPMVEGWRPRGPCKYFAKGWCKYGANCMYDHGVQEQRPRRNP</sequence>
<dbReference type="GO" id="GO:0003677">
    <property type="term" value="F:DNA binding"/>
    <property type="evidence" value="ECO:0007669"/>
    <property type="project" value="UniProtKB-KW"/>
</dbReference>
<keyword evidence="4" id="KW-0238">DNA-binding</keyword>
<reference evidence="8 9" key="1">
    <citation type="submission" date="2019-11" db="EMBL/GenBank/DDBJ databases">
        <title>Whole genome sequence of Oryza granulata.</title>
        <authorList>
            <person name="Li W."/>
        </authorList>
    </citation>
    <scope>NUCLEOTIDE SEQUENCE [LARGE SCALE GENOMIC DNA]</scope>
    <source>
        <strain evidence="9">cv. Menghai</strain>
        <tissue evidence="8">Leaf</tissue>
    </source>
</reference>
<feature type="compositionally biased region" description="Polar residues" evidence="6">
    <location>
        <begin position="205"/>
        <end position="217"/>
    </location>
</feature>
<evidence type="ECO:0000256" key="1">
    <source>
        <dbReference type="ARBA" id="ARBA00022723"/>
    </source>
</evidence>
<feature type="zinc finger region" description="C3H1-type" evidence="5">
    <location>
        <begin position="426"/>
        <end position="456"/>
    </location>
</feature>
<feature type="compositionally biased region" description="Polar residues" evidence="6">
    <location>
        <begin position="339"/>
        <end position="352"/>
    </location>
</feature>
<evidence type="ECO:0000256" key="2">
    <source>
        <dbReference type="ARBA" id="ARBA00022771"/>
    </source>
</evidence>
<feature type="compositionally biased region" description="Polar residues" evidence="6">
    <location>
        <begin position="68"/>
        <end position="89"/>
    </location>
</feature>
<evidence type="ECO:0000313" key="8">
    <source>
        <dbReference type="EMBL" id="KAF0905598.1"/>
    </source>
</evidence>
<evidence type="ECO:0000256" key="6">
    <source>
        <dbReference type="SAM" id="MobiDB-lite"/>
    </source>
</evidence>
<feature type="compositionally biased region" description="Polar residues" evidence="6">
    <location>
        <begin position="229"/>
        <end position="240"/>
    </location>
</feature>
<keyword evidence="1 5" id="KW-0479">Metal-binding</keyword>
<protein>
    <recommendedName>
        <fullName evidence="7">C3H1-type domain-containing protein</fullName>
    </recommendedName>
</protein>
<feature type="compositionally biased region" description="Low complexity" evidence="6">
    <location>
        <begin position="353"/>
        <end position="367"/>
    </location>
</feature>
<evidence type="ECO:0000259" key="7">
    <source>
        <dbReference type="PROSITE" id="PS50103"/>
    </source>
</evidence>
<evidence type="ECO:0000313" key="9">
    <source>
        <dbReference type="Proteomes" id="UP000479710"/>
    </source>
</evidence>
<feature type="region of interest" description="Disordered" evidence="6">
    <location>
        <begin position="150"/>
        <end position="283"/>
    </location>
</feature>
<evidence type="ECO:0000256" key="3">
    <source>
        <dbReference type="ARBA" id="ARBA00022833"/>
    </source>
</evidence>
<feature type="zinc finger region" description="C3H1-type" evidence="5">
    <location>
        <begin position="467"/>
        <end position="494"/>
    </location>
</feature>
<dbReference type="InterPro" id="IPR036855">
    <property type="entry name" value="Znf_CCCH_sf"/>
</dbReference>
<dbReference type="SUPFAM" id="SSF90229">
    <property type="entry name" value="CCCH zinc finger"/>
    <property type="match status" value="2"/>
</dbReference>
<evidence type="ECO:0000256" key="4">
    <source>
        <dbReference type="ARBA" id="ARBA00023125"/>
    </source>
</evidence>
<dbReference type="Pfam" id="PF00642">
    <property type="entry name" value="zf-CCCH"/>
    <property type="match status" value="1"/>
</dbReference>
<feature type="domain" description="C3H1-type" evidence="7">
    <location>
        <begin position="426"/>
        <end position="456"/>
    </location>
</feature>
<feature type="compositionally biased region" description="Low complexity" evidence="6">
    <location>
        <begin position="312"/>
        <end position="338"/>
    </location>
</feature>